<keyword evidence="3" id="KW-1185">Reference proteome</keyword>
<name>A0AAN6SFN8_9PEZI</name>
<evidence type="ECO:0000313" key="3">
    <source>
        <dbReference type="Proteomes" id="UP001303222"/>
    </source>
</evidence>
<feature type="region of interest" description="Disordered" evidence="1">
    <location>
        <begin position="127"/>
        <end position="178"/>
    </location>
</feature>
<evidence type="ECO:0000256" key="1">
    <source>
        <dbReference type="SAM" id="MobiDB-lite"/>
    </source>
</evidence>
<dbReference type="AlphaFoldDB" id="A0AAN6SFN8"/>
<accession>A0AAN6SFN8</accession>
<feature type="region of interest" description="Disordered" evidence="1">
    <location>
        <begin position="1"/>
        <end position="32"/>
    </location>
</feature>
<sequence length="178" mass="20163">MRSYLRSNSPKRAVWNPRHSQERDNEPPRAVPEGLDEARLDNITDQVLAFNDPKILLGSMANMIQIMREAAGGNGDAFQRIFEHVTHAITQSRHLDVFGVRNPAPPYSGLPTEGEATADLAVAVPEYTPPPPCYTRYPVSPPQPLRSRKRKRERQDDDGEEDNEERKHKAQSREENGK</sequence>
<evidence type="ECO:0000313" key="2">
    <source>
        <dbReference type="EMBL" id="KAK3951829.1"/>
    </source>
</evidence>
<proteinExistence type="predicted"/>
<gene>
    <name evidence="2" type="ORF">QBC32DRAFT_214049</name>
</gene>
<organism evidence="2 3">
    <name type="scientific">Pseudoneurospora amorphoporcata</name>
    <dbReference type="NCBI Taxonomy" id="241081"/>
    <lineage>
        <taxon>Eukaryota</taxon>
        <taxon>Fungi</taxon>
        <taxon>Dikarya</taxon>
        <taxon>Ascomycota</taxon>
        <taxon>Pezizomycotina</taxon>
        <taxon>Sordariomycetes</taxon>
        <taxon>Sordariomycetidae</taxon>
        <taxon>Sordariales</taxon>
        <taxon>Sordariaceae</taxon>
        <taxon>Pseudoneurospora</taxon>
    </lineage>
</organism>
<reference evidence="2" key="2">
    <citation type="submission" date="2023-06" db="EMBL/GenBank/DDBJ databases">
        <authorList>
            <consortium name="Lawrence Berkeley National Laboratory"/>
            <person name="Mondo S.J."/>
            <person name="Hensen N."/>
            <person name="Bonometti L."/>
            <person name="Westerberg I."/>
            <person name="Brannstrom I.O."/>
            <person name="Guillou S."/>
            <person name="Cros-Aarteil S."/>
            <person name="Calhoun S."/>
            <person name="Haridas S."/>
            <person name="Kuo A."/>
            <person name="Pangilinan J."/>
            <person name="Riley R."/>
            <person name="Labutti K."/>
            <person name="Andreopoulos B."/>
            <person name="Lipzen A."/>
            <person name="Chen C."/>
            <person name="Yanf M."/>
            <person name="Daum C."/>
            <person name="Ng V."/>
            <person name="Clum A."/>
            <person name="Steindorff A."/>
            <person name="Ohm R."/>
            <person name="Martin F."/>
            <person name="Silar P."/>
            <person name="Natvig D."/>
            <person name="Lalanne C."/>
            <person name="Gautier V."/>
            <person name="Ament-Velasquez S.L."/>
            <person name="Kruys A."/>
            <person name="Hutchinson M.I."/>
            <person name="Powell A.J."/>
            <person name="Barry K."/>
            <person name="Miller A.N."/>
            <person name="Grigoriev I.V."/>
            <person name="Debuchy R."/>
            <person name="Gladieux P."/>
            <person name="Thoren M.H."/>
            <person name="Johannesson H."/>
        </authorList>
    </citation>
    <scope>NUCLEOTIDE SEQUENCE</scope>
    <source>
        <strain evidence="2">CBS 626.80</strain>
    </source>
</reference>
<feature type="compositionally biased region" description="Pro residues" evidence="1">
    <location>
        <begin position="127"/>
        <end position="144"/>
    </location>
</feature>
<dbReference type="Proteomes" id="UP001303222">
    <property type="component" value="Unassembled WGS sequence"/>
</dbReference>
<feature type="compositionally biased region" description="Polar residues" evidence="1">
    <location>
        <begin position="1"/>
        <end position="10"/>
    </location>
</feature>
<feature type="compositionally biased region" description="Basic and acidic residues" evidence="1">
    <location>
        <begin position="164"/>
        <end position="178"/>
    </location>
</feature>
<protein>
    <submittedName>
        <fullName evidence="2">Uncharacterized protein</fullName>
    </submittedName>
</protein>
<dbReference type="EMBL" id="MU859138">
    <property type="protein sequence ID" value="KAK3951829.1"/>
    <property type="molecule type" value="Genomic_DNA"/>
</dbReference>
<reference evidence="2" key="1">
    <citation type="journal article" date="2023" name="Mol. Phylogenet. Evol.">
        <title>Genome-scale phylogeny and comparative genomics of the fungal order Sordariales.</title>
        <authorList>
            <person name="Hensen N."/>
            <person name="Bonometti L."/>
            <person name="Westerberg I."/>
            <person name="Brannstrom I.O."/>
            <person name="Guillou S."/>
            <person name="Cros-Aarteil S."/>
            <person name="Calhoun S."/>
            <person name="Haridas S."/>
            <person name="Kuo A."/>
            <person name="Mondo S."/>
            <person name="Pangilinan J."/>
            <person name="Riley R."/>
            <person name="LaButti K."/>
            <person name="Andreopoulos B."/>
            <person name="Lipzen A."/>
            <person name="Chen C."/>
            <person name="Yan M."/>
            <person name="Daum C."/>
            <person name="Ng V."/>
            <person name="Clum A."/>
            <person name="Steindorff A."/>
            <person name="Ohm R.A."/>
            <person name="Martin F."/>
            <person name="Silar P."/>
            <person name="Natvig D.O."/>
            <person name="Lalanne C."/>
            <person name="Gautier V."/>
            <person name="Ament-Velasquez S.L."/>
            <person name="Kruys A."/>
            <person name="Hutchinson M.I."/>
            <person name="Powell A.J."/>
            <person name="Barry K."/>
            <person name="Miller A.N."/>
            <person name="Grigoriev I.V."/>
            <person name="Debuchy R."/>
            <person name="Gladieux P."/>
            <person name="Hiltunen Thoren M."/>
            <person name="Johannesson H."/>
        </authorList>
    </citation>
    <scope>NUCLEOTIDE SEQUENCE</scope>
    <source>
        <strain evidence="2">CBS 626.80</strain>
    </source>
</reference>
<comment type="caution">
    <text evidence="2">The sequence shown here is derived from an EMBL/GenBank/DDBJ whole genome shotgun (WGS) entry which is preliminary data.</text>
</comment>